<dbReference type="FunFam" id="3.90.79.10:FF:000024">
    <property type="entry name" value="ADP-ribose pyrophosphatase"/>
    <property type="match status" value="1"/>
</dbReference>
<dbReference type="InterPro" id="IPR015797">
    <property type="entry name" value="NUDIX_hydrolase-like_dom_sf"/>
</dbReference>
<protein>
    <submittedName>
        <fullName evidence="4">ADP-ribose pyrophosphatase</fullName>
    </submittedName>
</protein>
<comment type="caution">
    <text evidence="4">The sequence shown here is derived from an EMBL/GenBank/DDBJ whole genome shotgun (WGS) entry which is preliminary data.</text>
</comment>
<dbReference type="PANTHER" id="PTHR11839">
    <property type="entry name" value="UDP/ADP-SUGAR PYROPHOSPHATASE"/>
    <property type="match status" value="1"/>
</dbReference>
<comment type="cofactor">
    <cofactor evidence="1">
        <name>Mg(2+)</name>
        <dbReference type="ChEBI" id="CHEBI:18420"/>
    </cofactor>
</comment>
<dbReference type="PANTHER" id="PTHR11839:SF18">
    <property type="entry name" value="NUDIX HYDROLASE DOMAIN-CONTAINING PROTEIN"/>
    <property type="match status" value="1"/>
</dbReference>
<sequence>MEQKEPTVSTRKVFEGKIINLRVDEVRLPNGKITTREIVEHPGGVSIVAVTNDGKILLVKQYRKPAEEVLLEIPAGKLEKGEDPLECAKRELSEETGYEAGHIEHLITFYTTPGFSNEKMYLYFAKDLKKSKIHPDEDEFLEVGEYSPEELWKMILENKIKDSKTIIGVLYYLKMRNEKI</sequence>
<dbReference type="Gene3D" id="3.90.79.10">
    <property type="entry name" value="Nucleoside Triphosphate Pyrophosphohydrolase"/>
    <property type="match status" value="1"/>
</dbReference>
<proteinExistence type="predicted"/>
<dbReference type="GO" id="GO:0016787">
    <property type="term" value="F:hydrolase activity"/>
    <property type="evidence" value="ECO:0007669"/>
    <property type="project" value="UniProtKB-KW"/>
</dbReference>
<keyword evidence="2" id="KW-0378">Hydrolase</keyword>
<dbReference type="AlphaFoldDB" id="A0A124FCU4"/>
<dbReference type="Proteomes" id="UP000264445">
    <property type="component" value="Unassembled WGS sequence"/>
</dbReference>
<dbReference type="GO" id="GO:0005829">
    <property type="term" value="C:cytosol"/>
    <property type="evidence" value="ECO:0007669"/>
    <property type="project" value="TreeGrafter"/>
</dbReference>
<dbReference type="InterPro" id="IPR000086">
    <property type="entry name" value="NUDIX_hydrolase_dom"/>
</dbReference>
<evidence type="ECO:0000256" key="1">
    <source>
        <dbReference type="ARBA" id="ARBA00001946"/>
    </source>
</evidence>
<dbReference type="PROSITE" id="PS00893">
    <property type="entry name" value="NUDIX_BOX"/>
    <property type="match status" value="1"/>
</dbReference>
<dbReference type="EMBL" id="DOLB01000049">
    <property type="protein sequence ID" value="HBT48717.1"/>
    <property type="molecule type" value="Genomic_DNA"/>
</dbReference>
<dbReference type="CDD" id="cd03424">
    <property type="entry name" value="NUDIX_ADPRase_Nudt5_UGPPase_Nudt14"/>
    <property type="match status" value="1"/>
</dbReference>
<dbReference type="RefSeq" id="WP_278428729.1">
    <property type="nucleotide sequence ID" value="NZ_DOLB01000049.1"/>
</dbReference>
<name>A0A124FCU4_9THEO</name>
<reference evidence="4 5" key="1">
    <citation type="journal article" date="2018" name="Nat. Biotechnol.">
        <title>A standardized bacterial taxonomy based on genome phylogeny substantially revises the tree of life.</title>
        <authorList>
            <person name="Parks D.H."/>
            <person name="Chuvochina M."/>
            <person name="Waite D.W."/>
            <person name="Rinke C."/>
            <person name="Skarshewski A."/>
            <person name="Chaumeil P.A."/>
            <person name="Hugenholtz P."/>
        </authorList>
    </citation>
    <scope>NUCLEOTIDE SEQUENCE [LARGE SCALE GENOMIC DNA]</scope>
    <source>
        <strain evidence="4">UBA12544</strain>
    </source>
</reference>
<dbReference type="InterPro" id="IPR020084">
    <property type="entry name" value="NUDIX_hydrolase_CS"/>
</dbReference>
<dbReference type="Pfam" id="PF00293">
    <property type="entry name" value="NUDIX"/>
    <property type="match status" value="1"/>
</dbReference>
<gene>
    <name evidence="4" type="ORF">DEA61_02425</name>
</gene>
<accession>A0A124FCU4</accession>
<dbReference type="GO" id="GO:0019693">
    <property type="term" value="P:ribose phosphate metabolic process"/>
    <property type="evidence" value="ECO:0007669"/>
    <property type="project" value="TreeGrafter"/>
</dbReference>
<dbReference type="SUPFAM" id="SSF55811">
    <property type="entry name" value="Nudix"/>
    <property type="match status" value="1"/>
</dbReference>
<evidence type="ECO:0000313" key="4">
    <source>
        <dbReference type="EMBL" id="HBT48717.1"/>
    </source>
</evidence>
<feature type="domain" description="Nudix hydrolase" evidence="3">
    <location>
        <begin position="40"/>
        <end position="168"/>
    </location>
</feature>
<dbReference type="GO" id="GO:0006753">
    <property type="term" value="P:nucleoside phosphate metabolic process"/>
    <property type="evidence" value="ECO:0007669"/>
    <property type="project" value="TreeGrafter"/>
</dbReference>
<evidence type="ECO:0000313" key="5">
    <source>
        <dbReference type="Proteomes" id="UP000264445"/>
    </source>
</evidence>
<dbReference type="PROSITE" id="PS51462">
    <property type="entry name" value="NUDIX"/>
    <property type="match status" value="1"/>
</dbReference>
<organism evidence="4 5">
    <name type="scientific">Caldanaerobacter subterraneus</name>
    <dbReference type="NCBI Taxonomy" id="911092"/>
    <lineage>
        <taxon>Bacteria</taxon>
        <taxon>Bacillati</taxon>
        <taxon>Bacillota</taxon>
        <taxon>Clostridia</taxon>
        <taxon>Thermoanaerobacterales</taxon>
        <taxon>Thermoanaerobacteraceae</taxon>
        <taxon>Caldanaerobacter</taxon>
    </lineage>
</organism>
<evidence type="ECO:0000259" key="3">
    <source>
        <dbReference type="PROSITE" id="PS51462"/>
    </source>
</evidence>
<evidence type="ECO:0000256" key="2">
    <source>
        <dbReference type="ARBA" id="ARBA00022801"/>
    </source>
</evidence>